<dbReference type="AlphaFoldDB" id="A0A484NVU0"/>
<dbReference type="PROSITE" id="PS51257">
    <property type="entry name" value="PROKAR_LIPOPROTEIN"/>
    <property type="match status" value="1"/>
</dbReference>
<dbReference type="Gene3D" id="3.40.50.10610">
    <property type="entry name" value="ABC-type transport auxiliary lipoprotein component"/>
    <property type="match status" value="1"/>
</dbReference>
<name>A0A484NVU0_9ZZZZ</name>
<evidence type="ECO:0000259" key="1">
    <source>
        <dbReference type="Pfam" id="PF03886"/>
    </source>
</evidence>
<proteinExistence type="predicted"/>
<feature type="domain" description="ABC-type transport auxiliary lipoprotein component" evidence="1">
    <location>
        <begin position="27"/>
        <end position="181"/>
    </location>
</feature>
<dbReference type="Pfam" id="PF03886">
    <property type="entry name" value="ABC_trans_aux"/>
    <property type="match status" value="1"/>
</dbReference>
<sequence length="203" mass="21430">MTRRPLPLLLAALMASACSTQPASFHTLASPIAATPASAGPQQPAFDALSVDVPTMLDRHAMVVRHGAHGVTVEAAQRWASPFPEEVRDAIKARLTQASAPRSAASAAAATPRFIKLDILRVDAWLDDHVAIDAAWTLHFKAPDRPALHARGVFLAPAQGGFAGLAAAQQRAVSALADCIARDLALTPPDDPALHSCPRQRRP</sequence>
<reference evidence="2" key="1">
    <citation type="submission" date="2019-03" db="EMBL/GenBank/DDBJ databases">
        <authorList>
            <person name="Danneels B."/>
        </authorList>
    </citation>
    <scope>NUCLEOTIDE SEQUENCE</scope>
</reference>
<protein>
    <submittedName>
        <fullName evidence="2">Ortholog of Bordetella pertussis (BX470248) BP2750</fullName>
    </submittedName>
</protein>
<evidence type="ECO:0000313" key="2">
    <source>
        <dbReference type="EMBL" id="VFR16941.1"/>
    </source>
</evidence>
<dbReference type="SUPFAM" id="SSF159594">
    <property type="entry name" value="XCC0632-like"/>
    <property type="match status" value="1"/>
</dbReference>
<organism evidence="2">
    <name type="scientific">plant metagenome</name>
    <dbReference type="NCBI Taxonomy" id="1297885"/>
    <lineage>
        <taxon>unclassified sequences</taxon>
        <taxon>metagenomes</taxon>
        <taxon>organismal metagenomes</taxon>
    </lineage>
</organism>
<accession>A0A484NVU0</accession>
<gene>
    <name evidence="2" type="ORF">AMP9_0456</name>
</gene>
<dbReference type="InterPro" id="IPR005586">
    <property type="entry name" value="ABC_trans_aux"/>
</dbReference>
<dbReference type="EMBL" id="CAADHY010000008">
    <property type="protein sequence ID" value="VFR16941.1"/>
    <property type="molecule type" value="Genomic_DNA"/>
</dbReference>